<accession>A0A1A5YNV5</accession>
<feature type="domain" description="Alcohol dehydrogenase-like C-terminal" evidence="6">
    <location>
        <begin position="148"/>
        <end position="268"/>
    </location>
</feature>
<dbReference type="AlphaFoldDB" id="A0A1A5YNV5"/>
<dbReference type="PANTHER" id="PTHR43350">
    <property type="entry name" value="NAD-DEPENDENT ALCOHOL DEHYDROGENASE"/>
    <property type="match status" value="1"/>
</dbReference>
<dbReference type="InterPro" id="IPR011032">
    <property type="entry name" value="GroES-like_sf"/>
</dbReference>
<dbReference type="Proteomes" id="UP000092024">
    <property type="component" value="Unassembled WGS sequence"/>
</dbReference>
<dbReference type="Gene3D" id="3.40.50.720">
    <property type="entry name" value="NAD(P)-binding Rossmann-like Domain"/>
    <property type="match status" value="1"/>
</dbReference>
<reference evidence="7 8" key="1">
    <citation type="submission" date="2016-05" db="EMBL/GenBank/DDBJ databases">
        <title>Paenibacillus oryzae. sp. nov., isolated from the rice root.</title>
        <authorList>
            <person name="Zhang J."/>
            <person name="Zhang X."/>
        </authorList>
    </citation>
    <scope>NUCLEOTIDE SEQUENCE [LARGE SCALE GENOMIC DNA]</scope>
    <source>
        <strain evidence="7 8">1DrF-4</strain>
    </source>
</reference>
<dbReference type="SUPFAM" id="SSF51735">
    <property type="entry name" value="NAD(P)-binding Rossmann-fold domains"/>
    <property type="match status" value="1"/>
</dbReference>
<evidence type="ECO:0000259" key="6">
    <source>
        <dbReference type="Pfam" id="PF00107"/>
    </source>
</evidence>
<dbReference type="EMBL" id="LYPA01000040">
    <property type="protein sequence ID" value="OBR67292.1"/>
    <property type="molecule type" value="Genomic_DNA"/>
</dbReference>
<evidence type="ECO:0000313" key="7">
    <source>
        <dbReference type="EMBL" id="OBR67292.1"/>
    </source>
</evidence>
<keyword evidence="8" id="KW-1185">Reference proteome</keyword>
<dbReference type="Pfam" id="PF00107">
    <property type="entry name" value="ADH_zinc_N"/>
    <property type="match status" value="1"/>
</dbReference>
<comment type="cofactor">
    <cofactor evidence="1">
        <name>Zn(2+)</name>
        <dbReference type="ChEBI" id="CHEBI:29105"/>
    </cofactor>
</comment>
<proteinExistence type="inferred from homology"/>
<gene>
    <name evidence="7" type="ORF">A7K91_07560</name>
</gene>
<dbReference type="Gene3D" id="3.90.180.10">
    <property type="entry name" value="Medium-chain alcohol dehydrogenases, catalytic domain"/>
    <property type="match status" value="2"/>
</dbReference>
<dbReference type="InterPro" id="IPR036291">
    <property type="entry name" value="NAD(P)-bd_dom_sf"/>
</dbReference>
<evidence type="ECO:0000256" key="3">
    <source>
        <dbReference type="ARBA" id="ARBA00022723"/>
    </source>
</evidence>
<evidence type="ECO:0000256" key="4">
    <source>
        <dbReference type="ARBA" id="ARBA00022833"/>
    </source>
</evidence>
<dbReference type="OrthoDB" id="9781031at2"/>
<dbReference type="RefSeq" id="WP_068680855.1">
    <property type="nucleotide sequence ID" value="NZ_LYPA01000040.1"/>
</dbReference>
<evidence type="ECO:0000256" key="2">
    <source>
        <dbReference type="ARBA" id="ARBA00008072"/>
    </source>
</evidence>
<comment type="similarity">
    <text evidence="2">Belongs to the zinc-containing alcohol dehydrogenase family.</text>
</comment>
<evidence type="ECO:0000313" key="8">
    <source>
        <dbReference type="Proteomes" id="UP000092024"/>
    </source>
</evidence>
<dbReference type="GO" id="GO:0016491">
    <property type="term" value="F:oxidoreductase activity"/>
    <property type="evidence" value="ECO:0007669"/>
    <property type="project" value="UniProtKB-KW"/>
</dbReference>
<dbReference type="SUPFAM" id="SSF50129">
    <property type="entry name" value="GroES-like"/>
    <property type="match status" value="1"/>
</dbReference>
<dbReference type="InterPro" id="IPR013149">
    <property type="entry name" value="ADH-like_C"/>
</dbReference>
<keyword evidence="3" id="KW-0479">Metal-binding</keyword>
<dbReference type="STRING" id="1844972.A7K91_07560"/>
<organism evidence="7 8">
    <name type="scientific">Paenibacillus oryzae</name>
    <dbReference type="NCBI Taxonomy" id="1844972"/>
    <lineage>
        <taxon>Bacteria</taxon>
        <taxon>Bacillati</taxon>
        <taxon>Bacillota</taxon>
        <taxon>Bacilli</taxon>
        <taxon>Bacillales</taxon>
        <taxon>Paenibacillaceae</taxon>
        <taxon>Paenibacillus</taxon>
    </lineage>
</organism>
<evidence type="ECO:0000256" key="1">
    <source>
        <dbReference type="ARBA" id="ARBA00001947"/>
    </source>
</evidence>
<keyword evidence="4" id="KW-0862">Zinc</keyword>
<sequence length="335" mass="36365">MNNDKIVFAAPWQVELKQEQLETGNLQPGFALVRKRFTLISPGTELACLSGGESWFNMPGTPGYAAVSEVMEIGPNDEGIKAGDFVFHYGQHSRYEMVPASGVFLKIPPELDMRMAPFCRMVTVAMTAIRVSAIELGDRVAITGMGLIGNMAAQLAALQGARVIGIDLSEHRLSLAKECGVEHTLQAGMGDLANAIKKLSGGAGVSTFIEATGVPQVAVNSLPCIAPFGELIFLGSPRGEFQTNVTDVFNYSHLIGRGCITFKGAHEWRYPLTPDAFVKHSLVRNTKIAFELIASGKLRIEPLMSHTLKPETAALAYDGLRHRKDEFNGVLFDWS</sequence>
<name>A0A1A5YNV5_9BACL</name>
<dbReference type="PANTHER" id="PTHR43350:SF19">
    <property type="entry name" value="D-GULOSIDE 3-DEHYDROGENASE"/>
    <property type="match status" value="1"/>
</dbReference>
<keyword evidence="5" id="KW-0560">Oxidoreductase</keyword>
<dbReference type="CDD" id="cd08255">
    <property type="entry name" value="2-desacetyl-2-hydroxyethyl_bacteriochlorophyllide_like"/>
    <property type="match status" value="1"/>
</dbReference>
<evidence type="ECO:0000256" key="5">
    <source>
        <dbReference type="ARBA" id="ARBA00023002"/>
    </source>
</evidence>
<protein>
    <submittedName>
        <fullName evidence="7">Alcohol dehydrogenase</fullName>
    </submittedName>
</protein>
<dbReference type="GO" id="GO:0046872">
    <property type="term" value="F:metal ion binding"/>
    <property type="evidence" value="ECO:0007669"/>
    <property type="project" value="UniProtKB-KW"/>
</dbReference>
<comment type="caution">
    <text evidence="7">The sequence shown here is derived from an EMBL/GenBank/DDBJ whole genome shotgun (WGS) entry which is preliminary data.</text>
</comment>